<feature type="compositionally biased region" description="Low complexity" evidence="1">
    <location>
        <begin position="465"/>
        <end position="479"/>
    </location>
</feature>
<feature type="compositionally biased region" description="Basic and acidic residues" evidence="1">
    <location>
        <begin position="441"/>
        <end position="450"/>
    </location>
</feature>
<organism evidence="2 3">
    <name type="scientific">Caenorhabditis japonica</name>
    <dbReference type="NCBI Taxonomy" id="281687"/>
    <lineage>
        <taxon>Eukaryota</taxon>
        <taxon>Metazoa</taxon>
        <taxon>Ecdysozoa</taxon>
        <taxon>Nematoda</taxon>
        <taxon>Chromadorea</taxon>
        <taxon>Rhabditida</taxon>
        <taxon>Rhabditina</taxon>
        <taxon>Rhabditomorpha</taxon>
        <taxon>Rhabditoidea</taxon>
        <taxon>Rhabditidae</taxon>
        <taxon>Peloderinae</taxon>
        <taxon>Caenorhabditis</taxon>
    </lineage>
</organism>
<dbReference type="EnsemblMetazoa" id="CJA36266.1">
    <property type="protein sequence ID" value="CJA36266.1"/>
    <property type="gene ID" value="WBGene00212113"/>
</dbReference>
<feature type="compositionally biased region" description="Polar residues" evidence="1">
    <location>
        <begin position="480"/>
        <end position="509"/>
    </location>
</feature>
<accession>A0A8R1IHD5</accession>
<protein>
    <submittedName>
        <fullName evidence="2">Uncharacterized protein</fullName>
    </submittedName>
</protein>
<feature type="compositionally biased region" description="Basic and acidic residues" evidence="1">
    <location>
        <begin position="309"/>
        <end position="320"/>
    </location>
</feature>
<evidence type="ECO:0000313" key="2">
    <source>
        <dbReference type="EnsemblMetazoa" id="CJA36266.1"/>
    </source>
</evidence>
<feature type="region of interest" description="Disordered" evidence="1">
    <location>
        <begin position="368"/>
        <end position="568"/>
    </location>
</feature>
<feature type="region of interest" description="Disordered" evidence="1">
    <location>
        <begin position="293"/>
        <end position="349"/>
    </location>
</feature>
<sequence length="644" mass="70579">MTLLVDDQLEKFARRRKATAIGTIFRTDHKPIPALIIVKSDGTKVTKDYYITSHAPSELKMAQPSHLSQDTVIDKSVGPSKVRIKKLEKERATMAFADVLPRAELKIPSETHPVKRLADSDSRKLQNVTIIKQPQGNSVSPLGEQVNSHFPDKAEVAAPVSGKSRKNPVANTEESTSEKKSGVASNKTPARVVAARSQSCGKAPAGPQEDIIVASQSNVAPERNAQHQFTSLPSQIACEQQQQMQIRKEPHVQAVRTAESPELYAACNTAVKALYRNFEATSEDIIDALNASTKTSRTQRHQGMPPVHPEVRTNADRQDDSSPPMQVSSGAFPTAVPECPQRRKPADHVRKHPLTFHRYTIQAATSYTKSCPSHGDRRHSAAKSSQNTEKTSEIPKLSACKIKQSPPSSSMSPPSRKKRPKGQDSPTTDEHNDQVQFSPGRHTDVAHEDELVLATGGSKQPLRDTPVSSPATAAVAPASFETTSTASIPVSTPVKNSGHPSAVSSSSQKSTHDAETAAAQRPNSQWEEDYDNKTDVSCQEECVPQFPPPPNGKEETALPSKSEPEFSMPVTIHGVRVPVKQKRHPFDGLYAPRKREEPPKDITKRLVNSIVLAQIHSFRTKSLEWFVPIEKPDMPELDPAYVYP</sequence>
<evidence type="ECO:0000256" key="1">
    <source>
        <dbReference type="SAM" id="MobiDB-lite"/>
    </source>
</evidence>
<keyword evidence="3" id="KW-1185">Reference proteome</keyword>
<dbReference type="Proteomes" id="UP000005237">
    <property type="component" value="Unassembled WGS sequence"/>
</dbReference>
<reference evidence="3" key="1">
    <citation type="submission" date="2010-08" db="EMBL/GenBank/DDBJ databases">
        <authorList>
            <consortium name="Caenorhabditis japonica Sequencing Consortium"/>
            <person name="Wilson R.K."/>
        </authorList>
    </citation>
    <scope>NUCLEOTIDE SEQUENCE [LARGE SCALE GENOMIC DNA]</scope>
    <source>
        <strain evidence="3">DF5081</strain>
    </source>
</reference>
<proteinExistence type="predicted"/>
<feature type="compositionally biased region" description="Low complexity" evidence="1">
    <location>
        <begin position="401"/>
        <end position="414"/>
    </location>
</feature>
<feature type="region of interest" description="Disordered" evidence="1">
    <location>
        <begin position="155"/>
        <end position="189"/>
    </location>
</feature>
<name>A0A8R1IHD5_CAEJA</name>
<reference evidence="2" key="2">
    <citation type="submission" date="2022-06" db="UniProtKB">
        <authorList>
            <consortium name="EnsemblMetazoa"/>
        </authorList>
    </citation>
    <scope>IDENTIFICATION</scope>
    <source>
        <strain evidence="2">DF5081</strain>
    </source>
</reference>
<feature type="compositionally biased region" description="Polar residues" evidence="1">
    <location>
        <begin position="321"/>
        <end position="331"/>
    </location>
</feature>
<evidence type="ECO:0000313" key="3">
    <source>
        <dbReference type="Proteomes" id="UP000005237"/>
    </source>
</evidence>
<dbReference type="AlphaFoldDB" id="A0A8R1IHD5"/>